<dbReference type="PROSITE" id="PS51898">
    <property type="entry name" value="TYR_RECOMBINASE"/>
    <property type="match status" value="1"/>
</dbReference>
<dbReference type="SUPFAM" id="SSF56349">
    <property type="entry name" value="DNA breaking-rejoining enzymes"/>
    <property type="match status" value="1"/>
</dbReference>
<dbReference type="InterPro" id="IPR004107">
    <property type="entry name" value="Integrase_SAM-like_N"/>
</dbReference>
<dbReference type="Gene3D" id="1.10.150.130">
    <property type="match status" value="1"/>
</dbReference>
<dbReference type="InterPro" id="IPR050090">
    <property type="entry name" value="Tyrosine_recombinase_XerCD"/>
</dbReference>
<evidence type="ECO:0000256" key="4">
    <source>
        <dbReference type="ARBA" id="ARBA00023125"/>
    </source>
</evidence>
<dbReference type="InterPro" id="IPR010998">
    <property type="entry name" value="Integrase_recombinase_N"/>
</dbReference>
<keyword evidence="10" id="KW-1185">Reference proteome</keyword>
<evidence type="ECO:0000313" key="10">
    <source>
        <dbReference type="Proteomes" id="UP001169242"/>
    </source>
</evidence>
<reference evidence="9" key="1">
    <citation type="journal article" date="2023" name="Int. J. Syst. Evol. Microbiol.">
        <title>&lt;i&gt;Holtiella tumoricola&lt;/i&gt; gen. nov. sp. nov., isolated from a human clinical sample.</title>
        <authorList>
            <person name="Allen-Vercoe E."/>
            <person name="Daigneault M.C."/>
            <person name="Vancuren S.J."/>
            <person name="Cochrane K."/>
            <person name="O'Neal L.L."/>
            <person name="Sankaranarayanan K."/>
            <person name="Lawson P.A."/>
        </authorList>
    </citation>
    <scope>NUCLEOTIDE SEQUENCE</scope>
    <source>
        <strain evidence="9">CC70A</strain>
    </source>
</reference>
<dbReference type="GO" id="GO:0006310">
    <property type="term" value="P:DNA recombination"/>
    <property type="evidence" value="ECO:0007669"/>
    <property type="project" value="UniProtKB-KW"/>
</dbReference>
<dbReference type="InterPro" id="IPR044068">
    <property type="entry name" value="CB"/>
</dbReference>
<dbReference type="RefSeq" id="WP_271011831.1">
    <property type="nucleotide sequence ID" value="NZ_JAQIFT010000035.1"/>
</dbReference>
<dbReference type="PANTHER" id="PTHR30349:SF41">
    <property type="entry name" value="INTEGRASE_RECOMBINASE PROTEIN MJ0367-RELATED"/>
    <property type="match status" value="1"/>
</dbReference>
<dbReference type="AlphaFoldDB" id="A0AA42DMJ9"/>
<keyword evidence="4 6" id="KW-0238">DNA-binding</keyword>
<dbReference type="PROSITE" id="PS51900">
    <property type="entry name" value="CB"/>
    <property type="match status" value="1"/>
</dbReference>
<dbReference type="EMBL" id="JAQIFT010000035">
    <property type="protein sequence ID" value="MDA3731443.1"/>
    <property type="molecule type" value="Genomic_DNA"/>
</dbReference>
<dbReference type="InterPro" id="IPR011010">
    <property type="entry name" value="DNA_brk_join_enz"/>
</dbReference>
<sequence length="264" mass="30741">MPKKSIQLKQLSSSNTSQMIESFITNCKVRGLSQSTLYNYEHTSKLFNEVINKNIDNVTSSDIDKFILYLRARGNNNTSIRTRIKSLKAFLSYCNVDVVIPTIKAENSIKTPYTEDEIQLLLKKPTINSYTQWRNHAIVSTFLGTGIRCRTLLNLKIKDIDFNQGTIYLDTTKTGKKYHVPLSTTLKQTLKHYLSLFDHEMESYLFMSLYGEQLTREGLKQTIRDYNLKRGGIKNKCPFVQTYICYKLLTQWWQYSFSPTNFRS</sequence>
<dbReference type="InterPro" id="IPR002104">
    <property type="entry name" value="Integrase_catalytic"/>
</dbReference>
<dbReference type="Proteomes" id="UP001169242">
    <property type="component" value="Unassembled WGS sequence"/>
</dbReference>
<comment type="function">
    <text evidence="1">Site-specific tyrosine recombinase, which acts by catalyzing the cutting and rejoining of the recombining DNA molecules.</text>
</comment>
<organism evidence="9 10">
    <name type="scientific">Holtiella tumoricola</name>
    <dbReference type="NCBI Taxonomy" id="3018743"/>
    <lineage>
        <taxon>Bacteria</taxon>
        <taxon>Bacillati</taxon>
        <taxon>Bacillota</taxon>
        <taxon>Clostridia</taxon>
        <taxon>Lachnospirales</taxon>
        <taxon>Cellulosilyticaceae</taxon>
        <taxon>Holtiella</taxon>
    </lineage>
</organism>
<evidence type="ECO:0000313" key="9">
    <source>
        <dbReference type="EMBL" id="MDA3731443.1"/>
    </source>
</evidence>
<dbReference type="Pfam" id="PF13495">
    <property type="entry name" value="Phage_int_SAM_4"/>
    <property type="match status" value="1"/>
</dbReference>
<proteinExistence type="inferred from homology"/>
<gene>
    <name evidence="9" type="ORF">PBV87_08130</name>
</gene>
<dbReference type="Pfam" id="PF00589">
    <property type="entry name" value="Phage_integrase"/>
    <property type="match status" value="1"/>
</dbReference>
<comment type="caution">
    <text evidence="9">The sequence shown here is derived from an EMBL/GenBank/DDBJ whole genome shotgun (WGS) entry which is preliminary data.</text>
</comment>
<evidence type="ECO:0000256" key="2">
    <source>
        <dbReference type="ARBA" id="ARBA00008857"/>
    </source>
</evidence>
<keyword evidence="3" id="KW-0229">DNA integration</keyword>
<dbReference type="PANTHER" id="PTHR30349">
    <property type="entry name" value="PHAGE INTEGRASE-RELATED"/>
    <property type="match status" value="1"/>
</dbReference>
<protein>
    <submittedName>
        <fullName evidence="9">Tyrosine-type recombinase/integrase</fullName>
    </submittedName>
</protein>
<evidence type="ECO:0000259" key="7">
    <source>
        <dbReference type="PROSITE" id="PS51898"/>
    </source>
</evidence>
<evidence type="ECO:0000256" key="5">
    <source>
        <dbReference type="ARBA" id="ARBA00023172"/>
    </source>
</evidence>
<feature type="domain" description="Core-binding (CB)" evidence="8">
    <location>
        <begin position="14"/>
        <end position="95"/>
    </location>
</feature>
<dbReference type="GO" id="GO:0003677">
    <property type="term" value="F:DNA binding"/>
    <property type="evidence" value="ECO:0007669"/>
    <property type="project" value="UniProtKB-UniRule"/>
</dbReference>
<comment type="similarity">
    <text evidence="2">Belongs to the 'phage' integrase family.</text>
</comment>
<name>A0AA42DMJ9_9FIRM</name>
<dbReference type="Gene3D" id="1.10.443.10">
    <property type="entry name" value="Intergrase catalytic core"/>
    <property type="match status" value="1"/>
</dbReference>
<evidence type="ECO:0000256" key="3">
    <source>
        <dbReference type="ARBA" id="ARBA00022908"/>
    </source>
</evidence>
<keyword evidence="5" id="KW-0233">DNA recombination</keyword>
<feature type="domain" description="Tyr recombinase" evidence="7">
    <location>
        <begin position="108"/>
        <end position="264"/>
    </location>
</feature>
<evidence type="ECO:0000259" key="8">
    <source>
        <dbReference type="PROSITE" id="PS51900"/>
    </source>
</evidence>
<dbReference type="GO" id="GO:0015074">
    <property type="term" value="P:DNA integration"/>
    <property type="evidence" value="ECO:0007669"/>
    <property type="project" value="UniProtKB-KW"/>
</dbReference>
<accession>A0AA42DMJ9</accession>
<evidence type="ECO:0000256" key="6">
    <source>
        <dbReference type="PROSITE-ProRule" id="PRU01248"/>
    </source>
</evidence>
<dbReference type="InterPro" id="IPR013762">
    <property type="entry name" value="Integrase-like_cat_sf"/>
</dbReference>
<evidence type="ECO:0000256" key="1">
    <source>
        <dbReference type="ARBA" id="ARBA00003283"/>
    </source>
</evidence>